<protein>
    <submittedName>
        <fullName evidence="4">GNAT family N-acetyltransferase</fullName>
    </submittedName>
</protein>
<evidence type="ECO:0000313" key="4">
    <source>
        <dbReference type="EMBL" id="RXQ99717.1"/>
    </source>
</evidence>
<keyword evidence="5" id="KW-1185">Reference proteome</keyword>
<dbReference type="Pfam" id="PF00583">
    <property type="entry name" value="Acetyltransf_1"/>
    <property type="match status" value="1"/>
</dbReference>
<reference evidence="4 5" key="1">
    <citation type="submission" date="2019-01" db="EMBL/GenBank/DDBJ databases">
        <title>Pseudoxanthomonas composti sp. nov., isolated from compost.</title>
        <authorList>
            <person name="Yang G."/>
        </authorList>
    </citation>
    <scope>NUCLEOTIDE SEQUENCE [LARGE SCALE GENOMIC DNA]</scope>
    <source>
        <strain evidence="4 5">GSS15</strain>
    </source>
</reference>
<evidence type="ECO:0000256" key="2">
    <source>
        <dbReference type="ARBA" id="ARBA00023315"/>
    </source>
</evidence>
<dbReference type="InterPro" id="IPR016890">
    <property type="entry name" value="UCP028520"/>
</dbReference>
<comment type="caution">
    <text evidence="4">The sequence shown here is derived from an EMBL/GenBank/DDBJ whole genome shotgun (WGS) entry which is preliminary data.</text>
</comment>
<dbReference type="AlphaFoldDB" id="A0A4Q1JR16"/>
<evidence type="ECO:0000313" key="5">
    <source>
        <dbReference type="Proteomes" id="UP000289784"/>
    </source>
</evidence>
<name>A0A4Q1JR16_9GAMM</name>
<dbReference type="RefSeq" id="WP_129472628.1">
    <property type="nucleotide sequence ID" value="NZ_SAWZ01000014.1"/>
</dbReference>
<dbReference type="InterPro" id="IPR050832">
    <property type="entry name" value="Bact_Acetyltransf"/>
</dbReference>
<keyword evidence="1 4" id="KW-0808">Transferase</keyword>
<dbReference type="PIRSF" id="PIRSF028520">
    <property type="entry name" value="UCP028520"/>
    <property type="match status" value="1"/>
</dbReference>
<sequence length="163" mass="17790">MSTPASFRDVLADDLPALLALNNAHAQALSWQEPDAFAGLIAMACFAQTCGQADALLVALDQDARYDNANFAWLAARLDRFVYIDRVVVADHAQGRGLAGALYAALKQWARAQRHERLVCEINLEPPNPASVAFHERQGFTQIGQATLANGKHVGYFQCLLQP</sequence>
<evidence type="ECO:0000256" key="1">
    <source>
        <dbReference type="ARBA" id="ARBA00022679"/>
    </source>
</evidence>
<dbReference type="PANTHER" id="PTHR43877">
    <property type="entry name" value="AMINOALKYLPHOSPHONATE N-ACETYLTRANSFERASE-RELATED-RELATED"/>
    <property type="match status" value="1"/>
</dbReference>
<dbReference type="GO" id="GO:0016747">
    <property type="term" value="F:acyltransferase activity, transferring groups other than amino-acyl groups"/>
    <property type="evidence" value="ECO:0007669"/>
    <property type="project" value="InterPro"/>
</dbReference>
<dbReference type="OrthoDB" id="6182349at2"/>
<feature type="domain" description="N-acetyltransferase" evidence="3">
    <location>
        <begin position="5"/>
        <end position="162"/>
    </location>
</feature>
<dbReference type="InterPro" id="IPR000182">
    <property type="entry name" value="GNAT_dom"/>
</dbReference>
<dbReference type="SUPFAM" id="SSF55729">
    <property type="entry name" value="Acyl-CoA N-acyltransferases (Nat)"/>
    <property type="match status" value="1"/>
</dbReference>
<dbReference type="InterPro" id="IPR016181">
    <property type="entry name" value="Acyl_CoA_acyltransferase"/>
</dbReference>
<keyword evidence="2" id="KW-0012">Acyltransferase</keyword>
<accession>A0A4Q1JR16</accession>
<proteinExistence type="predicted"/>
<dbReference type="Proteomes" id="UP000289784">
    <property type="component" value="Unassembled WGS sequence"/>
</dbReference>
<dbReference type="EMBL" id="SAWZ01000014">
    <property type="protein sequence ID" value="RXQ99717.1"/>
    <property type="molecule type" value="Genomic_DNA"/>
</dbReference>
<dbReference type="PANTHER" id="PTHR43877:SF2">
    <property type="entry name" value="AMINOALKYLPHOSPHONATE N-ACETYLTRANSFERASE-RELATED"/>
    <property type="match status" value="1"/>
</dbReference>
<evidence type="ECO:0000259" key="3">
    <source>
        <dbReference type="PROSITE" id="PS51186"/>
    </source>
</evidence>
<dbReference type="CDD" id="cd04301">
    <property type="entry name" value="NAT_SF"/>
    <property type="match status" value="1"/>
</dbReference>
<organism evidence="4 5">
    <name type="scientific">Pseudoxanthomonas composti</name>
    <dbReference type="NCBI Taxonomy" id="2137479"/>
    <lineage>
        <taxon>Bacteria</taxon>
        <taxon>Pseudomonadati</taxon>
        <taxon>Pseudomonadota</taxon>
        <taxon>Gammaproteobacteria</taxon>
        <taxon>Lysobacterales</taxon>
        <taxon>Lysobacteraceae</taxon>
        <taxon>Pseudoxanthomonas</taxon>
    </lineage>
</organism>
<gene>
    <name evidence="4" type="ORF">EPA99_17930</name>
</gene>
<dbReference type="PROSITE" id="PS51186">
    <property type="entry name" value="GNAT"/>
    <property type="match status" value="1"/>
</dbReference>
<dbReference type="Gene3D" id="3.40.630.30">
    <property type="match status" value="1"/>
</dbReference>